<organism evidence="2 3">
    <name type="scientific">Aporhodopirellula rubra</name>
    <dbReference type="NCBI Taxonomy" id="980271"/>
    <lineage>
        <taxon>Bacteria</taxon>
        <taxon>Pseudomonadati</taxon>
        <taxon>Planctomycetota</taxon>
        <taxon>Planctomycetia</taxon>
        <taxon>Pirellulales</taxon>
        <taxon>Pirellulaceae</taxon>
        <taxon>Aporhodopirellula</taxon>
    </lineage>
</organism>
<dbReference type="Proteomes" id="UP000536179">
    <property type="component" value="Unassembled WGS sequence"/>
</dbReference>
<gene>
    <name evidence="2" type="ORF">FHS27_006551</name>
</gene>
<dbReference type="EMBL" id="JACHXU010000052">
    <property type="protein sequence ID" value="MBB3210703.1"/>
    <property type="molecule type" value="Genomic_DNA"/>
</dbReference>
<proteinExistence type="predicted"/>
<reference evidence="2 3" key="1">
    <citation type="submission" date="2020-08" db="EMBL/GenBank/DDBJ databases">
        <title>Genomic Encyclopedia of Type Strains, Phase III (KMG-III): the genomes of soil and plant-associated and newly described type strains.</title>
        <authorList>
            <person name="Whitman W."/>
        </authorList>
    </citation>
    <scope>NUCLEOTIDE SEQUENCE [LARGE SCALE GENOMIC DNA]</scope>
    <source>
        <strain evidence="2 3">CECT 8075</strain>
    </source>
</reference>
<evidence type="ECO:0000256" key="1">
    <source>
        <dbReference type="SAM" id="Phobius"/>
    </source>
</evidence>
<sequence length="95" mass="10949">MHIVFAFGCFVSATNFYWAFLRYPVHRMRGGTKDDYRWISAAPLVGSFLIMVTLPFIDTPSWIWWLGVICAVSDTGGIHWFLVAMAWMTLTGRLR</sequence>
<name>A0A7W5E6X7_9BACT</name>
<keyword evidence="1" id="KW-0472">Membrane</keyword>
<dbReference type="AlphaFoldDB" id="A0A7W5E6X7"/>
<evidence type="ECO:0000313" key="3">
    <source>
        <dbReference type="Proteomes" id="UP000536179"/>
    </source>
</evidence>
<protein>
    <submittedName>
        <fullName evidence="2">Uncharacterized protein</fullName>
    </submittedName>
</protein>
<feature type="transmembrane region" description="Helical" evidence="1">
    <location>
        <begin position="36"/>
        <end position="57"/>
    </location>
</feature>
<keyword evidence="1" id="KW-1133">Transmembrane helix</keyword>
<dbReference type="RefSeq" id="WP_184310187.1">
    <property type="nucleotide sequence ID" value="NZ_JACHXU010000052.1"/>
</dbReference>
<keyword evidence="1" id="KW-0812">Transmembrane</keyword>
<evidence type="ECO:0000313" key="2">
    <source>
        <dbReference type="EMBL" id="MBB3210703.1"/>
    </source>
</evidence>
<keyword evidence="3" id="KW-1185">Reference proteome</keyword>
<feature type="transmembrane region" description="Helical" evidence="1">
    <location>
        <begin position="63"/>
        <end position="90"/>
    </location>
</feature>
<accession>A0A7W5E6X7</accession>
<comment type="caution">
    <text evidence="2">The sequence shown here is derived from an EMBL/GenBank/DDBJ whole genome shotgun (WGS) entry which is preliminary data.</text>
</comment>